<reference evidence="3 4" key="1">
    <citation type="journal article" date="2014" name="Genome Announc.">
        <title>Draft genome sequences of six enterohepatic helicobacter species isolated from humans and one from rhesus macaques.</title>
        <authorList>
            <person name="Shen Z."/>
            <person name="Sheh A."/>
            <person name="Young S.K."/>
            <person name="Abouelliel A."/>
            <person name="Ward D.V."/>
            <person name="Earl A.M."/>
            <person name="Fox J.G."/>
        </authorList>
    </citation>
    <scope>NUCLEOTIDE SEQUENCE [LARGE SCALE GENOMIC DNA]</scope>
    <source>
        <strain evidence="3 4">MIT 99-5501</strain>
    </source>
</reference>
<dbReference type="Gene3D" id="3.40.50.1980">
    <property type="entry name" value="Nitrogenase molybdenum iron protein domain"/>
    <property type="match status" value="2"/>
</dbReference>
<dbReference type="InterPro" id="IPR002491">
    <property type="entry name" value="ABC_transptr_periplasmic_BD"/>
</dbReference>
<dbReference type="Proteomes" id="UP000018731">
    <property type="component" value="Unassembled WGS sequence"/>
</dbReference>
<keyword evidence="1" id="KW-0812">Transmembrane</keyword>
<dbReference type="eggNOG" id="COG0614">
    <property type="taxonomic scope" value="Bacteria"/>
</dbReference>
<evidence type="ECO:0000259" key="2">
    <source>
        <dbReference type="PROSITE" id="PS50983"/>
    </source>
</evidence>
<feature type="domain" description="Fe/B12 periplasmic-binding" evidence="2">
    <location>
        <begin position="88"/>
        <end position="341"/>
    </location>
</feature>
<dbReference type="InterPro" id="IPR050902">
    <property type="entry name" value="ABC_Transporter_SBP"/>
</dbReference>
<evidence type="ECO:0000256" key="1">
    <source>
        <dbReference type="SAM" id="Phobius"/>
    </source>
</evidence>
<feature type="transmembrane region" description="Helical" evidence="1">
    <location>
        <begin position="48"/>
        <end position="67"/>
    </location>
</feature>
<accession>V8CCC3</accession>
<dbReference type="SUPFAM" id="SSF53807">
    <property type="entry name" value="Helical backbone' metal receptor"/>
    <property type="match status" value="1"/>
</dbReference>
<evidence type="ECO:0000313" key="3">
    <source>
        <dbReference type="EMBL" id="ETD24752.1"/>
    </source>
</evidence>
<comment type="caution">
    <text evidence="3">The sequence shown here is derived from an EMBL/GenBank/DDBJ whole genome shotgun (WGS) entry which is preliminary data.</text>
</comment>
<dbReference type="PANTHER" id="PTHR30535">
    <property type="entry name" value="VITAMIN B12-BINDING PROTEIN"/>
    <property type="match status" value="1"/>
</dbReference>
<keyword evidence="1" id="KW-1133">Transmembrane helix</keyword>
<dbReference type="HOGENOM" id="CLU_038034_2_6_7"/>
<gene>
    <name evidence="3" type="ORF">HMPREF2086_00086</name>
</gene>
<keyword evidence="4" id="KW-1185">Reference proteome</keyword>
<protein>
    <recommendedName>
        <fullName evidence="2">Fe/B12 periplasmic-binding domain-containing protein</fullName>
    </recommendedName>
</protein>
<dbReference type="EMBL" id="AZJI01000001">
    <property type="protein sequence ID" value="ETD24752.1"/>
    <property type="molecule type" value="Genomic_DNA"/>
</dbReference>
<dbReference type="PROSITE" id="PS50983">
    <property type="entry name" value="FE_B12_PBP"/>
    <property type="match status" value="1"/>
</dbReference>
<name>V8CCC3_9HELI</name>
<organism evidence="3 4">
    <name type="scientific">Helicobacter macacae MIT 99-5501</name>
    <dbReference type="NCBI Taxonomy" id="1357400"/>
    <lineage>
        <taxon>Bacteria</taxon>
        <taxon>Pseudomonadati</taxon>
        <taxon>Campylobacterota</taxon>
        <taxon>Epsilonproteobacteria</taxon>
        <taxon>Campylobacterales</taxon>
        <taxon>Helicobacteraceae</taxon>
        <taxon>Helicobacter</taxon>
    </lineage>
</organism>
<dbReference type="PANTHER" id="PTHR30535:SF34">
    <property type="entry name" value="MOLYBDATE-BINDING PROTEIN MOLA"/>
    <property type="match status" value="1"/>
</dbReference>
<sequence>MSDKNTNDTKNNIGNIFVQILPKGLQNLHKHLHTDFCKKSRNKSHKKLWQILVVALLWAFGTHALALQNLATNTKAKDFSLEQAKEMRLVVLDPASIEIIYLLGKQDSIKAIATMQQSHIYPQEHTSKLPSVGSFSNPSVEKILSFKPTLVILSLYSLGLKERLENLGIQTAYLQADRLEDMYENIAKIATLLGEEAKGAQLIDKTKREIKSLQATQQNQKPQKSVIFLYSSNPLMAFNDNSVIADILRLLGLQNKTITTNVARPILSNEFLLKADPDILILGVQANDISTLIAQNPALKNLKAYKNNAIFTYPKAHRLLRVSPTIVDGIKDLKTTLDSATK</sequence>
<evidence type="ECO:0000313" key="4">
    <source>
        <dbReference type="Proteomes" id="UP000018731"/>
    </source>
</evidence>
<dbReference type="PATRIC" id="fig|1357400.3.peg.120"/>
<proteinExistence type="predicted"/>
<keyword evidence="1" id="KW-0472">Membrane</keyword>
<dbReference type="AlphaFoldDB" id="V8CCC3"/>
<dbReference type="STRING" id="1357400.HMPREF2086_00086"/>
<dbReference type="Pfam" id="PF01497">
    <property type="entry name" value="Peripla_BP_2"/>
    <property type="match status" value="1"/>
</dbReference>
<dbReference type="GO" id="GO:0071281">
    <property type="term" value="P:cellular response to iron ion"/>
    <property type="evidence" value="ECO:0007669"/>
    <property type="project" value="TreeGrafter"/>
</dbReference>